<evidence type="ECO:0008006" key="3">
    <source>
        <dbReference type="Google" id="ProtNLM"/>
    </source>
</evidence>
<keyword evidence="2" id="KW-1185">Reference proteome</keyword>
<evidence type="ECO:0000313" key="1">
    <source>
        <dbReference type="EMBL" id="TXK60999.1"/>
    </source>
</evidence>
<sequence>MFRVSQIMVPIGDCISHTAGAINAQTIERLTSASFDFAPVRCREQVIGLLATNDAISLHESGALVSSDLACLRTDCIDFASDQGALLEVLSHTHAVLVRSRESHISSIVGMVTISDLNRHAFRSAIYPLLAQLEVLLADHLEKVFSHDPWQWLERIEEPRLAPLLGAWELQKRRGIDVSPVVNLNLSQLMNLFAKIPALRASLRGWPKRRISDSASQLTQLRNQIMHPVRTLVLSKDDVQKLRSTLIDVEQLIHALERNI</sequence>
<reference evidence="1 2" key="1">
    <citation type="submission" date="2019-08" db="EMBL/GenBank/DDBJ databases">
        <authorList>
            <person name="Karlyshev A.V."/>
        </authorList>
    </citation>
    <scope>NUCLEOTIDE SEQUENCE [LARGE SCALE GENOMIC DNA]</scope>
    <source>
        <strain evidence="1 2">Alg18-2.2</strain>
    </source>
</reference>
<dbReference type="Proteomes" id="UP000321248">
    <property type="component" value="Unassembled WGS sequence"/>
</dbReference>
<evidence type="ECO:0000313" key="2">
    <source>
        <dbReference type="Proteomes" id="UP000321248"/>
    </source>
</evidence>
<dbReference type="Gene3D" id="3.10.580.10">
    <property type="entry name" value="CBS-domain"/>
    <property type="match status" value="1"/>
</dbReference>
<dbReference type="EMBL" id="VRTS01000007">
    <property type="protein sequence ID" value="TXK60999.1"/>
    <property type="molecule type" value="Genomic_DNA"/>
</dbReference>
<dbReference type="AlphaFoldDB" id="A0A5C8KL97"/>
<comment type="caution">
    <text evidence="1">The sequence shown here is derived from an EMBL/GenBank/DDBJ whole genome shotgun (WGS) entry which is preliminary data.</text>
</comment>
<proteinExistence type="predicted"/>
<organism evidence="1 2">
    <name type="scientific">Alkalisalibacterium limincola</name>
    <dbReference type="NCBI Taxonomy" id="2699169"/>
    <lineage>
        <taxon>Bacteria</taxon>
        <taxon>Pseudomonadati</taxon>
        <taxon>Pseudomonadota</taxon>
        <taxon>Gammaproteobacteria</taxon>
        <taxon>Lysobacterales</taxon>
        <taxon>Lysobacteraceae</taxon>
        <taxon>Alkalisalibacterium</taxon>
    </lineage>
</organism>
<protein>
    <recommendedName>
        <fullName evidence="3">CBS domain-containing protein</fullName>
    </recommendedName>
</protein>
<dbReference type="RefSeq" id="WP_147892042.1">
    <property type="nucleotide sequence ID" value="NZ_VRTS01000007.1"/>
</dbReference>
<gene>
    <name evidence="1" type="ORF">FU658_10500</name>
</gene>
<dbReference type="OrthoDB" id="5194245at2"/>
<accession>A0A5C8KL97</accession>
<dbReference type="InterPro" id="IPR046342">
    <property type="entry name" value="CBS_dom_sf"/>
</dbReference>
<name>A0A5C8KL97_9GAMM</name>